<evidence type="ECO:0000256" key="3">
    <source>
        <dbReference type="ARBA" id="ARBA00022792"/>
    </source>
</evidence>
<dbReference type="GO" id="GO:0005743">
    <property type="term" value="C:mitochondrial inner membrane"/>
    <property type="evidence" value="ECO:0007669"/>
    <property type="project" value="UniProtKB-SubCell"/>
</dbReference>
<comment type="domain">
    <text evidence="8">The twin CX3C motif contains 4 conserved Cys residues that form 2 disulfide bonds in the mitochondrial intermembrane space.</text>
</comment>
<keyword evidence="3 8" id="KW-0999">Mitochondrion inner membrane</keyword>
<evidence type="ECO:0000256" key="1">
    <source>
        <dbReference type="ARBA" id="ARBA00004137"/>
    </source>
</evidence>
<evidence type="ECO:0000256" key="7">
    <source>
        <dbReference type="ARBA" id="ARBA00023186"/>
    </source>
</evidence>
<evidence type="ECO:0000256" key="6">
    <source>
        <dbReference type="ARBA" id="ARBA00023157"/>
    </source>
</evidence>
<feature type="domain" description="Tim10-like" evidence="9">
    <location>
        <begin position="34"/>
        <end position="78"/>
    </location>
</feature>
<keyword evidence="5 8" id="KW-0811">Translocation</keyword>
<name>A0AA39WXN3_9PEZI</name>
<keyword evidence="8" id="KW-0496">Mitochondrion</keyword>
<evidence type="ECO:0000256" key="5">
    <source>
        <dbReference type="ARBA" id="ARBA00023010"/>
    </source>
</evidence>
<evidence type="ECO:0000256" key="8">
    <source>
        <dbReference type="RuleBase" id="RU367043"/>
    </source>
</evidence>
<dbReference type="GO" id="GO:0015031">
    <property type="term" value="P:protein transport"/>
    <property type="evidence" value="ECO:0007669"/>
    <property type="project" value="UniProtKB-KW"/>
</dbReference>
<comment type="function">
    <text evidence="8">Mitochondrial intermembrane chaperone that participates in the import and insertion of some multi-pass transmembrane proteins into the mitochondrial inner membrane. Also required for the transfer of beta-barrel precursors from the TOM complex to the sorting and assembly machinery (SAM complex) of the outer membrane. Acts as a chaperone-like protein that protects the hydrophobic precursors from aggregation and guide them through the mitochondrial intermembrane space.</text>
</comment>
<dbReference type="EMBL" id="JAULSU010000003">
    <property type="protein sequence ID" value="KAK0623507.1"/>
    <property type="molecule type" value="Genomic_DNA"/>
</dbReference>
<dbReference type="Proteomes" id="UP001175000">
    <property type="component" value="Unassembled WGS sequence"/>
</dbReference>
<dbReference type="SUPFAM" id="SSF144122">
    <property type="entry name" value="Tim10-like"/>
    <property type="match status" value="1"/>
</dbReference>
<evidence type="ECO:0000256" key="2">
    <source>
        <dbReference type="ARBA" id="ARBA00006720"/>
    </source>
</evidence>
<keyword evidence="3 8" id="KW-0472">Membrane</keyword>
<protein>
    <recommendedName>
        <fullName evidence="8">Mitochondrial import inner membrane translocase subunit</fullName>
    </recommendedName>
</protein>
<dbReference type="AlphaFoldDB" id="A0AA39WXN3"/>
<accession>A0AA39WXN3</accession>
<evidence type="ECO:0000256" key="4">
    <source>
        <dbReference type="ARBA" id="ARBA00022927"/>
    </source>
</evidence>
<comment type="caution">
    <text evidence="10">The sequence shown here is derived from an EMBL/GenBank/DDBJ whole genome shotgun (WGS) entry which is preliminary data.</text>
</comment>
<keyword evidence="8" id="KW-0813">Transport</keyword>
<evidence type="ECO:0000313" key="11">
    <source>
        <dbReference type="Proteomes" id="UP001175000"/>
    </source>
</evidence>
<keyword evidence="4 8" id="KW-0653">Protein transport</keyword>
<reference evidence="10" key="1">
    <citation type="submission" date="2023-06" db="EMBL/GenBank/DDBJ databases">
        <title>Genome-scale phylogeny and comparative genomics of the fungal order Sordariales.</title>
        <authorList>
            <consortium name="Lawrence Berkeley National Laboratory"/>
            <person name="Hensen N."/>
            <person name="Bonometti L."/>
            <person name="Westerberg I."/>
            <person name="Brannstrom I.O."/>
            <person name="Guillou S."/>
            <person name="Cros-Aarteil S."/>
            <person name="Calhoun S."/>
            <person name="Haridas S."/>
            <person name="Kuo A."/>
            <person name="Mondo S."/>
            <person name="Pangilinan J."/>
            <person name="Riley R."/>
            <person name="Labutti K."/>
            <person name="Andreopoulos B."/>
            <person name="Lipzen A."/>
            <person name="Chen C."/>
            <person name="Yanf M."/>
            <person name="Daum C."/>
            <person name="Ng V."/>
            <person name="Clum A."/>
            <person name="Steindorff A."/>
            <person name="Ohm R."/>
            <person name="Martin F."/>
            <person name="Silar P."/>
            <person name="Natvig D."/>
            <person name="Lalanne C."/>
            <person name="Gautier V."/>
            <person name="Ament-Velasquez S.L."/>
            <person name="Kruys A."/>
            <person name="Hutchinson M.I."/>
            <person name="Powell A.J."/>
            <person name="Barry K."/>
            <person name="Miller A.N."/>
            <person name="Grigoriev I.V."/>
            <person name="Debuchy R."/>
            <person name="Gladieux P."/>
            <person name="Thoren M.H."/>
            <person name="Johannesson H."/>
        </authorList>
    </citation>
    <scope>NUCLEOTIDE SEQUENCE</scope>
    <source>
        <strain evidence="10">CBS 606.72</strain>
    </source>
</reference>
<keyword evidence="6 8" id="KW-1015">Disulfide bond</keyword>
<proteinExistence type="inferred from homology"/>
<comment type="subcellular location">
    <subcellularLocation>
        <location evidence="1 8">Mitochondrion inner membrane</location>
        <topology evidence="1 8">Peripheral membrane protein</topology>
        <orientation evidence="1 8">Intermembrane side</orientation>
    </subcellularLocation>
</comment>
<dbReference type="Gene3D" id="1.10.287.810">
    <property type="entry name" value="Mitochondrial import inner membrane translocase subunit tim13 like domains"/>
    <property type="match status" value="1"/>
</dbReference>
<comment type="subunit">
    <text evidence="8">Heterohexamer.</text>
</comment>
<dbReference type="Pfam" id="PF02953">
    <property type="entry name" value="zf-Tim10_DDP"/>
    <property type="match status" value="1"/>
</dbReference>
<dbReference type="InterPro" id="IPR035427">
    <property type="entry name" value="Tim10-like_dom_sf"/>
</dbReference>
<sequence>MDSDAVKKAIIRQVLVESNTNNSRQLFEARYHYRANEHCFDKCVPKPGSSMSSSETTCASLCMEKYINAWNKVNQTLIQRLQAESGTSFSA</sequence>
<evidence type="ECO:0000259" key="9">
    <source>
        <dbReference type="Pfam" id="PF02953"/>
    </source>
</evidence>
<organism evidence="10 11">
    <name type="scientific">Immersiella caudata</name>
    <dbReference type="NCBI Taxonomy" id="314043"/>
    <lineage>
        <taxon>Eukaryota</taxon>
        <taxon>Fungi</taxon>
        <taxon>Dikarya</taxon>
        <taxon>Ascomycota</taxon>
        <taxon>Pezizomycotina</taxon>
        <taxon>Sordariomycetes</taxon>
        <taxon>Sordariomycetidae</taxon>
        <taxon>Sordariales</taxon>
        <taxon>Lasiosphaeriaceae</taxon>
        <taxon>Immersiella</taxon>
    </lineage>
</organism>
<gene>
    <name evidence="10" type="ORF">B0T14DRAFT_427872</name>
</gene>
<comment type="similarity">
    <text evidence="2 8">Belongs to the small Tim family.</text>
</comment>
<keyword evidence="7 8" id="KW-0143">Chaperone</keyword>
<evidence type="ECO:0000313" key="10">
    <source>
        <dbReference type="EMBL" id="KAK0623507.1"/>
    </source>
</evidence>
<keyword evidence="11" id="KW-1185">Reference proteome</keyword>
<dbReference type="InterPro" id="IPR004217">
    <property type="entry name" value="Tim10-like"/>
</dbReference>